<dbReference type="STRING" id="564608.C1MT76"/>
<evidence type="ECO:0000256" key="1">
    <source>
        <dbReference type="ARBA" id="ARBA00022679"/>
    </source>
</evidence>
<keyword evidence="1" id="KW-0808">Transferase</keyword>
<dbReference type="GeneID" id="9683876"/>
<evidence type="ECO:0000313" key="4">
    <source>
        <dbReference type="EMBL" id="EEH57273.1"/>
    </source>
</evidence>
<feature type="domain" description="N-acetyltransferase" evidence="3">
    <location>
        <begin position="1"/>
        <end position="124"/>
    </location>
</feature>
<name>C1MT76_MICPC</name>
<dbReference type="OMA" id="EYAGAIC"/>
<reference evidence="4 5" key="1">
    <citation type="journal article" date="2009" name="Science">
        <title>Green evolution and dynamic adaptations revealed by genomes of the marine picoeukaryotes Micromonas.</title>
        <authorList>
            <person name="Worden A.Z."/>
            <person name="Lee J.H."/>
            <person name="Mock T."/>
            <person name="Rouze P."/>
            <person name="Simmons M.P."/>
            <person name="Aerts A.L."/>
            <person name="Allen A.E."/>
            <person name="Cuvelier M.L."/>
            <person name="Derelle E."/>
            <person name="Everett M.V."/>
            <person name="Foulon E."/>
            <person name="Grimwood J."/>
            <person name="Gundlach H."/>
            <person name="Henrissat B."/>
            <person name="Napoli C."/>
            <person name="McDonald S.M."/>
            <person name="Parker M.S."/>
            <person name="Rombauts S."/>
            <person name="Salamov A."/>
            <person name="Von Dassow P."/>
            <person name="Badger J.H."/>
            <person name="Coutinho P.M."/>
            <person name="Demir E."/>
            <person name="Dubchak I."/>
            <person name="Gentemann C."/>
            <person name="Eikrem W."/>
            <person name="Gready J.E."/>
            <person name="John U."/>
            <person name="Lanier W."/>
            <person name="Lindquist E.A."/>
            <person name="Lucas S."/>
            <person name="Mayer K.F."/>
            <person name="Moreau H."/>
            <person name="Not F."/>
            <person name="Otillar R."/>
            <person name="Panaud O."/>
            <person name="Pangilinan J."/>
            <person name="Paulsen I."/>
            <person name="Piegu B."/>
            <person name="Poliakov A."/>
            <person name="Robbens S."/>
            <person name="Schmutz J."/>
            <person name="Toulza E."/>
            <person name="Wyss T."/>
            <person name="Zelensky A."/>
            <person name="Zhou K."/>
            <person name="Armbrust E.V."/>
            <person name="Bhattacharya D."/>
            <person name="Goodenough U.W."/>
            <person name="Van de Peer Y."/>
            <person name="Grigoriev I.V."/>
        </authorList>
    </citation>
    <scope>NUCLEOTIDE SEQUENCE [LARGE SCALE GENOMIC DNA]</scope>
    <source>
        <strain evidence="4 5">CCMP1545</strain>
    </source>
</reference>
<dbReference type="PANTHER" id="PTHR42919">
    <property type="entry name" value="N-ALPHA-ACETYLTRANSFERASE"/>
    <property type="match status" value="1"/>
</dbReference>
<dbReference type="InterPro" id="IPR016181">
    <property type="entry name" value="Acyl_CoA_acyltransferase"/>
</dbReference>
<dbReference type="RefSeq" id="XP_003058818.1">
    <property type="nucleotide sequence ID" value="XM_003058772.1"/>
</dbReference>
<dbReference type="InterPro" id="IPR000182">
    <property type="entry name" value="GNAT_dom"/>
</dbReference>
<feature type="non-terminal residue" evidence="4">
    <location>
        <position position="124"/>
    </location>
</feature>
<dbReference type="PANTHER" id="PTHR42919:SF8">
    <property type="entry name" value="N-ALPHA-ACETYLTRANSFERASE 50"/>
    <property type="match status" value="1"/>
</dbReference>
<dbReference type="PROSITE" id="PS51186">
    <property type="entry name" value="GNAT"/>
    <property type="match status" value="1"/>
</dbReference>
<accession>C1MT76</accession>
<sequence>DKFYVECAAAGKTTQLAYVGDELVGAIACRLELTPEKDAARQYIMIVGVYAPWRDRAIGTRLLKHALNEGSKDPFIKQAYLHVQTNNDDAIAFYTRFGFKRNGVALNYYKRLDPPDAAILELDL</sequence>
<keyword evidence="2" id="KW-0012">Acyltransferase</keyword>
<dbReference type="EMBL" id="GG663739">
    <property type="protein sequence ID" value="EEH57273.1"/>
    <property type="molecule type" value="Genomic_DNA"/>
</dbReference>
<dbReference type="KEGG" id="mpp:MICPUCDRAFT_11550"/>
<organism evidence="5">
    <name type="scientific">Micromonas pusilla (strain CCMP1545)</name>
    <name type="common">Picoplanktonic green alga</name>
    <dbReference type="NCBI Taxonomy" id="564608"/>
    <lineage>
        <taxon>Eukaryota</taxon>
        <taxon>Viridiplantae</taxon>
        <taxon>Chlorophyta</taxon>
        <taxon>Mamiellophyceae</taxon>
        <taxon>Mamiellales</taxon>
        <taxon>Mamiellaceae</taxon>
        <taxon>Micromonas</taxon>
    </lineage>
</organism>
<evidence type="ECO:0000256" key="2">
    <source>
        <dbReference type="ARBA" id="ARBA00023315"/>
    </source>
</evidence>
<feature type="non-terminal residue" evidence="4">
    <location>
        <position position="1"/>
    </location>
</feature>
<dbReference type="AlphaFoldDB" id="C1MT76"/>
<dbReference type="OrthoDB" id="47374at2759"/>
<evidence type="ECO:0000259" key="3">
    <source>
        <dbReference type="PROSITE" id="PS51186"/>
    </source>
</evidence>
<dbReference type="Gene3D" id="3.40.630.30">
    <property type="match status" value="1"/>
</dbReference>
<keyword evidence="5" id="KW-1185">Reference proteome</keyword>
<dbReference type="CDD" id="cd04301">
    <property type="entry name" value="NAT_SF"/>
    <property type="match status" value="1"/>
</dbReference>
<dbReference type="SUPFAM" id="SSF55729">
    <property type="entry name" value="Acyl-CoA N-acyltransferases (Nat)"/>
    <property type="match status" value="1"/>
</dbReference>
<evidence type="ECO:0000313" key="5">
    <source>
        <dbReference type="Proteomes" id="UP000001876"/>
    </source>
</evidence>
<proteinExistence type="predicted"/>
<dbReference type="eggNOG" id="KOG3138">
    <property type="taxonomic scope" value="Eukaryota"/>
</dbReference>
<protein>
    <submittedName>
        <fullName evidence="4">Predicted protein</fullName>
    </submittedName>
</protein>
<dbReference type="GO" id="GO:0008080">
    <property type="term" value="F:N-acetyltransferase activity"/>
    <property type="evidence" value="ECO:0007669"/>
    <property type="project" value="TreeGrafter"/>
</dbReference>
<dbReference type="InterPro" id="IPR051556">
    <property type="entry name" value="N-term/lysine_N-AcTrnsfr"/>
</dbReference>
<dbReference type="Pfam" id="PF00583">
    <property type="entry name" value="Acetyltransf_1"/>
    <property type="match status" value="1"/>
</dbReference>
<dbReference type="GO" id="GO:0031415">
    <property type="term" value="C:NatA complex"/>
    <property type="evidence" value="ECO:0007669"/>
    <property type="project" value="TreeGrafter"/>
</dbReference>
<dbReference type="Proteomes" id="UP000001876">
    <property type="component" value="Unassembled WGS sequence"/>
</dbReference>
<dbReference type="GO" id="GO:0007064">
    <property type="term" value="P:mitotic sister chromatid cohesion"/>
    <property type="evidence" value="ECO:0007669"/>
    <property type="project" value="TreeGrafter"/>
</dbReference>
<gene>
    <name evidence="4" type="ORF">MICPUCDRAFT_11550</name>
</gene>